<keyword evidence="5" id="KW-0560">Oxidoreductase</keyword>
<dbReference type="InterPro" id="IPR016166">
    <property type="entry name" value="FAD-bd_PCMH"/>
</dbReference>
<dbReference type="AlphaFoldDB" id="A0A6L9S3Z0"/>
<dbReference type="InterPro" id="IPR016169">
    <property type="entry name" value="FAD-bd_PCMH_sub2"/>
</dbReference>
<comment type="caution">
    <text evidence="7">The sequence shown here is derived from an EMBL/GenBank/DDBJ whole genome shotgun (WGS) entry which is preliminary data.</text>
</comment>
<dbReference type="PANTHER" id="PTHR42973:SF39">
    <property type="entry name" value="FAD-BINDING PCMH-TYPE DOMAIN-CONTAINING PROTEIN"/>
    <property type="match status" value="1"/>
</dbReference>
<dbReference type="Pfam" id="PF01565">
    <property type="entry name" value="FAD_binding_4"/>
    <property type="match status" value="1"/>
</dbReference>
<organism evidence="7 8">
    <name type="scientific">Phytoactinopolyspora halotolerans</name>
    <dbReference type="NCBI Taxonomy" id="1981512"/>
    <lineage>
        <taxon>Bacteria</taxon>
        <taxon>Bacillati</taxon>
        <taxon>Actinomycetota</taxon>
        <taxon>Actinomycetes</taxon>
        <taxon>Jiangellales</taxon>
        <taxon>Jiangellaceae</taxon>
        <taxon>Phytoactinopolyspora</taxon>
    </lineage>
</organism>
<evidence type="ECO:0000256" key="4">
    <source>
        <dbReference type="ARBA" id="ARBA00022827"/>
    </source>
</evidence>
<reference evidence="7 8" key="1">
    <citation type="submission" date="2020-02" db="EMBL/GenBank/DDBJ databases">
        <authorList>
            <person name="Li X.-J."/>
            <person name="Han X.-M."/>
        </authorList>
    </citation>
    <scope>NUCLEOTIDE SEQUENCE [LARGE SCALE GENOMIC DNA]</scope>
    <source>
        <strain evidence="7 8">CCTCC AB 2017055</strain>
    </source>
</reference>
<dbReference type="PANTHER" id="PTHR42973">
    <property type="entry name" value="BINDING OXIDOREDUCTASE, PUTATIVE (AFU_ORTHOLOGUE AFUA_1G17690)-RELATED"/>
    <property type="match status" value="1"/>
</dbReference>
<name>A0A6L9S3Z0_9ACTN</name>
<dbReference type="Pfam" id="PF08031">
    <property type="entry name" value="BBE"/>
    <property type="match status" value="1"/>
</dbReference>
<feature type="domain" description="FAD-binding PCMH-type" evidence="6">
    <location>
        <begin position="39"/>
        <end position="209"/>
    </location>
</feature>
<keyword evidence="4" id="KW-0274">FAD</keyword>
<dbReference type="Gene3D" id="3.30.465.10">
    <property type="match status" value="1"/>
</dbReference>
<dbReference type="Gene3D" id="3.40.462.20">
    <property type="match status" value="1"/>
</dbReference>
<dbReference type="RefSeq" id="WP_163733677.1">
    <property type="nucleotide sequence ID" value="NZ_JAAGOA010000003.1"/>
</dbReference>
<comment type="cofactor">
    <cofactor evidence="1">
        <name>FAD</name>
        <dbReference type="ChEBI" id="CHEBI:57692"/>
    </cofactor>
</comment>
<evidence type="ECO:0000259" key="6">
    <source>
        <dbReference type="PROSITE" id="PS51387"/>
    </source>
</evidence>
<dbReference type="EMBL" id="JAAGOA010000003">
    <property type="protein sequence ID" value="NED99550.1"/>
    <property type="molecule type" value="Genomic_DNA"/>
</dbReference>
<proteinExistence type="inferred from homology"/>
<evidence type="ECO:0000256" key="5">
    <source>
        <dbReference type="ARBA" id="ARBA00023002"/>
    </source>
</evidence>
<dbReference type="GO" id="GO:0016491">
    <property type="term" value="F:oxidoreductase activity"/>
    <property type="evidence" value="ECO:0007669"/>
    <property type="project" value="UniProtKB-KW"/>
</dbReference>
<comment type="similarity">
    <text evidence="2">Belongs to the oxygen-dependent FAD-linked oxidoreductase family.</text>
</comment>
<dbReference type="InterPro" id="IPR050416">
    <property type="entry name" value="FAD-linked_Oxidoreductase"/>
</dbReference>
<keyword evidence="8" id="KW-1185">Reference proteome</keyword>
<evidence type="ECO:0000313" key="7">
    <source>
        <dbReference type="EMBL" id="NED99550.1"/>
    </source>
</evidence>
<gene>
    <name evidence="7" type="ORF">G1H10_05160</name>
</gene>
<dbReference type="PROSITE" id="PS51387">
    <property type="entry name" value="FAD_PCMH"/>
    <property type="match status" value="1"/>
</dbReference>
<keyword evidence="3" id="KW-0285">Flavoprotein</keyword>
<protein>
    <submittedName>
        <fullName evidence="7">FAD-binding oxidoreductase</fullName>
    </submittedName>
</protein>
<dbReference type="GO" id="GO:0071949">
    <property type="term" value="F:FAD binding"/>
    <property type="evidence" value="ECO:0007669"/>
    <property type="project" value="InterPro"/>
</dbReference>
<dbReference type="InterPro" id="IPR016167">
    <property type="entry name" value="FAD-bd_PCMH_sub1"/>
</dbReference>
<dbReference type="Proteomes" id="UP000475214">
    <property type="component" value="Unassembled WGS sequence"/>
</dbReference>
<evidence type="ECO:0000256" key="2">
    <source>
        <dbReference type="ARBA" id="ARBA00005466"/>
    </source>
</evidence>
<dbReference type="SUPFAM" id="SSF56176">
    <property type="entry name" value="FAD-binding/transporter-associated domain-like"/>
    <property type="match status" value="1"/>
</dbReference>
<dbReference type="InterPro" id="IPR036318">
    <property type="entry name" value="FAD-bd_PCMH-like_sf"/>
</dbReference>
<dbReference type="Gene3D" id="3.30.43.10">
    <property type="entry name" value="Uridine Diphospho-n-acetylenolpyruvylglucosamine Reductase, domain 2"/>
    <property type="match status" value="1"/>
</dbReference>
<evidence type="ECO:0000313" key="8">
    <source>
        <dbReference type="Proteomes" id="UP000475214"/>
    </source>
</evidence>
<dbReference type="InterPro" id="IPR012951">
    <property type="entry name" value="BBE"/>
</dbReference>
<sequence length="458" mass="48742">MTSASGTSLSALRDRIGGAVLMPGDDGYDHARAVWNAMVDRKPRVIVRCAGPDDVAVAVRYAQDAGLEVAVRCGGHSVVGHAVPEDGLMIDLTTMNQVHVDPARRRARVEGGALLGALDRASLPHGLATTAGNVSHTGVGGLTLGGGMGWLARQHGLSCDNVVSFTVVTADGRNVRASADQNPELYWGLRGGGGNFGVVTEFEFQLHPVTGRTFLADLTFSLDDAPGVMRGWRDLIATAPRAATMTAWAGAQQGEPCAGVGFVWVGDPDDAASLLADLRSLGRPMAEQAHELHYVDLQRIDDNIEGHTFRRYWKGHYLRELSDAAIDAFLMRGAPDGRGEALPNASLQAYGGAISDVADAATAFCHRDTLVEFVAAAKWEDPAEDEARIAAARRYGASLAPYASGAYVNALTDEGRAGVQRAYPPEHLARLTALKNTWDPDNVFHLNHNIEPAPRSTP</sequence>
<evidence type="ECO:0000256" key="3">
    <source>
        <dbReference type="ARBA" id="ARBA00022630"/>
    </source>
</evidence>
<evidence type="ECO:0000256" key="1">
    <source>
        <dbReference type="ARBA" id="ARBA00001974"/>
    </source>
</evidence>
<dbReference type="InterPro" id="IPR006094">
    <property type="entry name" value="Oxid_FAD_bind_N"/>
</dbReference>
<accession>A0A6L9S3Z0</accession>